<reference evidence="1 2" key="1">
    <citation type="submission" date="2020-04" db="EMBL/GenBank/DDBJ databases">
        <authorList>
            <person name="Hitch T.C.A."/>
            <person name="Wylensek D."/>
            <person name="Clavel T."/>
        </authorList>
    </citation>
    <scope>NUCLEOTIDE SEQUENCE [LARGE SCALE GENOMIC DNA]</scope>
    <source>
        <strain evidence="1 2">WB01_D5_05</strain>
    </source>
</reference>
<dbReference type="RefSeq" id="WP_168976360.1">
    <property type="nucleotide sequence ID" value="NZ_JABAGO010000054.1"/>
</dbReference>
<dbReference type="AlphaFoldDB" id="A0A848CTD3"/>
<sequence>MIPHFYILGSKTERPVSRRTIFTDGAPDATFRPGIDVELSHWIPNTTPDVYAADTSTEICMNFISQNDTDGWDLAINNHVDVDGVLAVFTLVHSKQAMLHRETIIQAAEMGDFSNWGNHAAQILYQGLTVLMDDLKAKKTDTQHVYEACFKQTFSLLEGRTDDVRVVQGMEALQQSVNRVESGGILRREVHARFAHYHIPSTLVKASLAKTLKIPAFNEEIKDDMWLHPQVRNRLDKEKIQLVSAEAEQGWYYDVWYPGYMWADTPHSWRAPGFIFNGSTNGYMYGYEPLEAAVRTLQKLETANGTWMLAHELSPFSSISGRNFPVVLSFLSENNQPAASELPPERVVLILASAFE</sequence>
<dbReference type="InterPro" id="IPR046509">
    <property type="entry name" value="DUF6687"/>
</dbReference>
<proteinExistence type="predicted"/>
<name>A0A848CTD3_ANEAE</name>
<gene>
    <name evidence="1" type="ORF">HF838_21450</name>
</gene>
<dbReference type="Proteomes" id="UP000561326">
    <property type="component" value="Unassembled WGS sequence"/>
</dbReference>
<dbReference type="EMBL" id="JABAGO010000054">
    <property type="protein sequence ID" value="NMF00795.1"/>
    <property type="molecule type" value="Genomic_DNA"/>
</dbReference>
<dbReference type="Pfam" id="PF20392">
    <property type="entry name" value="DUF6687"/>
    <property type="match status" value="1"/>
</dbReference>
<evidence type="ECO:0000313" key="2">
    <source>
        <dbReference type="Proteomes" id="UP000561326"/>
    </source>
</evidence>
<comment type="caution">
    <text evidence="1">The sequence shown here is derived from an EMBL/GenBank/DDBJ whole genome shotgun (WGS) entry which is preliminary data.</text>
</comment>
<organism evidence="1 2">
    <name type="scientific">Aneurinibacillus aneurinilyticus</name>
    <name type="common">Bacillus aneurinolyticus</name>
    <dbReference type="NCBI Taxonomy" id="1391"/>
    <lineage>
        <taxon>Bacteria</taxon>
        <taxon>Bacillati</taxon>
        <taxon>Bacillota</taxon>
        <taxon>Bacilli</taxon>
        <taxon>Bacillales</taxon>
        <taxon>Paenibacillaceae</taxon>
        <taxon>Aneurinibacillus group</taxon>
        <taxon>Aneurinibacillus</taxon>
    </lineage>
</organism>
<accession>A0A848CTD3</accession>
<protein>
    <submittedName>
        <fullName evidence="1">Uncharacterized protein</fullName>
    </submittedName>
</protein>
<evidence type="ECO:0000313" key="1">
    <source>
        <dbReference type="EMBL" id="NMF00795.1"/>
    </source>
</evidence>